<dbReference type="EnsemblPlants" id="AVESA.00010b.r2.7DG1390900.1">
    <property type="protein sequence ID" value="AVESA.00010b.r2.7DG1390900.1.CDS.1"/>
    <property type="gene ID" value="AVESA.00010b.r2.7DG1390900"/>
</dbReference>
<protein>
    <submittedName>
        <fullName evidence="1">Uncharacterized protein</fullName>
    </submittedName>
</protein>
<name>A0ACD6AE06_AVESA</name>
<evidence type="ECO:0000313" key="2">
    <source>
        <dbReference type="Proteomes" id="UP001732700"/>
    </source>
</evidence>
<reference evidence="1" key="2">
    <citation type="submission" date="2025-09" db="UniProtKB">
        <authorList>
            <consortium name="EnsemblPlants"/>
        </authorList>
    </citation>
    <scope>IDENTIFICATION</scope>
</reference>
<organism evidence="1 2">
    <name type="scientific">Avena sativa</name>
    <name type="common">Oat</name>
    <dbReference type="NCBI Taxonomy" id="4498"/>
    <lineage>
        <taxon>Eukaryota</taxon>
        <taxon>Viridiplantae</taxon>
        <taxon>Streptophyta</taxon>
        <taxon>Embryophyta</taxon>
        <taxon>Tracheophyta</taxon>
        <taxon>Spermatophyta</taxon>
        <taxon>Magnoliopsida</taxon>
        <taxon>Liliopsida</taxon>
        <taxon>Poales</taxon>
        <taxon>Poaceae</taxon>
        <taxon>BOP clade</taxon>
        <taxon>Pooideae</taxon>
        <taxon>Poodae</taxon>
        <taxon>Poeae</taxon>
        <taxon>Poeae Chloroplast Group 1 (Aveneae type)</taxon>
        <taxon>Aveninae</taxon>
        <taxon>Avena</taxon>
    </lineage>
</organism>
<keyword evidence="2" id="KW-1185">Reference proteome</keyword>
<sequence>MAGSDSPAPGESYWWPRLRHYAHGSFCWAFYPEAKLIMLDIRTMDFSAINLPSGTNMTQAVILEASNGMLGMFINEYKTNVLRYAVLRNDGDGANQWQSEAVFNLPLNNRYMLMGVAGGYLVLQGIPQNTYSFASGEKEDLDVFTLNLKTLQLGLFFVSKYCNMYEYLFASFPPSLSPPTI</sequence>
<proteinExistence type="predicted"/>
<reference evidence="1" key="1">
    <citation type="submission" date="2021-05" db="EMBL/GenBank/DDBJ databases">
        <authorList>
            <person name="Scholz U."/>
            <person name="Mascher M."/>
            <person name="Fiebig A."/>
        </authorList>
    </citation>
    <scope>NUCLEOTIDE SEQUENCE [LARGE SCALE GENOMIC DNA]</scope>
</reference>
<evidence type="ECO:0000313" key="1">
    <source>
        <dbReference type="EnsemblPlants" id="AVESA.00010b.r2.7DG1390900.1.CDS.1"/>
    </source>
</evidence>
<dbReference type="Proteomes" id="UP001732700">
    <property type="component" value="Chromosome 7D"/>
</dbReference>
<accession>A0ACD6AE06</accession>